<evidence type="ECO:0000313" key="7">
    <source>
        <dbReference type="Proteomes" id="UP000015453"/>
    </source>
</evidence>
<keyword evidence="7" id="KW-1185">Reference proteome</keyword>
<feature type="non-terminal residue" evidence="6">
    <location>
        <position position="101"/>
    </location>
</feature>
<dbReference type="Proteomes" id="UP000015453">
    <property type="component" value="Unassembled WGS sequence"/>
</dbReference>
<evidence type="ECO:0000256" key="2">
    <source>
        <dbReference type="ARBA" id="ARBA00022676"/>
    </source>
</evidence>
<organism evidence="6 7">
    <name type="scientific">Genlisea aurea</name>
    <dbReference type="NCBI Taxonomy" id="192259"/>
    <lineage>
        <taxon>Eukaryota</taxon>
        <taxon>Viridiplantae</taxon>
        <taxon>Streptophyta</taxon>
        <taxon>Embryophyta</taxon>
        <taxon>Tracheophyta</taxon>
        <taxon>Spermatophyta</taxon>
        <taxon>Magnoliopsida</taxon>
        <taxon>eudicotyledons</taxon>
        <taxon>Gunneridae</taxon>
        <taxon>Pentapetalae</taxon>
        <taxon>asterids</taxon>
        <taxon>lamiids</taxon>
        <taxon>Lamiales</taxon>
        <taxon>Lentibulariaceae</taxon>
        <taxon>Genlisea</taxon>
    </lineage>
</organism>
<feature type="non-terminal residue" evidence="6">
    <location>
        <position position="1"/>
    </location>
</feature>
<keyword evidence="2" id="KW-0328">Glycosyltransferase</keyword>
<keyword evidence="5" id="KW-0325">Glycoprotein</keyword>
<dbReference type="InterPro" id="IPR003406">
    <property type="entry name" value="Glyco_trans_14"/>
</dbReference>
<reference evidence="6 7" key="1">
    <citation type="journal article" date="2013" name="BMC Genomics">
        <title>The miniature genome of a carnivorous plant Genlisea aurea contains a low number of genes and short non-coding sequences.</title>
        <authorList>
            <person name="Leushkin E.V."/>
            <person name="Sutormin R.A."/>
            <person name="Nabieva E.R."/>
            <person name="Penin A.A."/>
            <person name="Kondrashov A.S."/>
            <person name="Logacheva M.D."/>
        </authorList>
    </citation>
    <scope>NUCLEOTIDE SEQUENCE [LARGE SCALE GENOMIC DNA]</scope>
</reference>
<sequence>PPLQKPKIAFLFIARNRLPLDVVWDSFFQGDEENRFSVYVHSRPGFLLNIGTTRSTFFLNRQISNSIQVDWGEASMLQAERLLLQNALMDPFNERFLLLSD</sequence>
<protein>
    <submittedName>
        <fullName evidence="6">Uncharacterized protein</fullName>
    </submittedName>
</protein>
<proteinExistence type="predicted"/>
<dbReference type="PANTHER" id="PTHR31042">
    <property type="entry name" value="CORE-2/I-BRANCHING BETA-1,6-N-ACETYLGLUCOSAMINYLTRANSFERASE FAMILY PROTEIN-RELATED"/>
    <property type="match status" value="1"/>
</dbReference>
<dbReference type="InterPro" id="IPR044174">
    <property type="entry name" value="BC10-like"/>
</dbReference>
<keyword evidence="3" id="KW-0808">Transferase</keyword>
<evidence type="ECO:0000256" key="3">
    <source>
        <dbReference type="ARBA" id="ARBA00022679"/>
    </source>
</evidence>
<evidence type="ECO:0000256" key="1">
    <source>
        <dbReference type="ARBA" id="ARBA00004606"/>
    </source>
</evidence>
<gene>
    <name evidence="6" type="ORF">M569_00843</name>
</gene>
<evidence type="ECO:0000256" key="4">
    <source>
        <dbReference type="ARBA" id="ARBA00023136"/>
    </source>
</evidence>
<accession>S8ED80</accession>
<evidence type="ECO:0000256" key="5">
    <source>
        <dbReference type="ARBA" id="ARBA00023180"/>
    </source>
</evidence>
<dbReference type="OrthoDB" id="1719668at2759"/>
<name>S8ED80_9LAMI</name>
<evidence type="ECO:0000313" key="6">
    <source>
        <dbReference type="EMBL" id="EPS73913.1"/>
    </source>
</evidence>
<comment type="subcellular location">
    <subcellularLocation>
        <location evidence="1">Membrane</location>
        <topology evidence="1">Single-pass type II membrane protein</topology>
    </subcellularLocation>
</comment>
<dbReference type="GO" id="GO:0016757">
    <property type="term" value="F:glycosyltransferase activity"/>
    <property type="evidence" value="ECO:0007669"/>
    <property type="project" value="UniProtKB-KW"/>
</dbReference>
<dbReference type="PANTHER" id="PTHR31042:SF2">
    <property type="entry name" value="GLYCOSYLTRANSFERASE BC10"/>
    <property type="match status" value="1"/>
</dbReference>
<keyword evidence="4" id="KW-0472">Membrane</keyword>
<dbReference type="EMBL" id="AUSU01000250">
    <property type="protein sequence ID" value="EPS73913.1"/>
    <property type="molecule type" value="Genomic_DNA"/>
</dbReference>
<dbReference type="Pfam" id="PF02485">
    <property type="entry name" value="Branch"/>
    <property type="match status" value="1"/>
</dbReference>
<comment type="caution">
    <text evidence="6">The sequence shown here is derived from an EMBL/GenBank/DDBJ whole genome shotgun (WGS) entry which is preliminary data.</text>
</comment>
<dbReference type="AlphaFoldDB" id="S8ED80"/>
<dbReference type="GO" id="GO:0016020">
    <property type="term" value="C:membrane"/>
    <property type="evidence" value="ECO:0007669"/>
    <property type="project" value="UniProtKB-SubCell"/>
</dbReference>